<dbReference type="InterPro" id="IPR011009">
    <property type="entry name" value="Kinase-like_dom_sf"/>
</dbReference>
<dbReference type="GO" id="GO:0004674">
    <property type="term" value="F:protein serine/threonine kinase activity"/>
    <property type="evidence" value="ECO:0007669"/>
    <property type="project" value="TreeGrafter"/>
</dbReference>
<keyword evidence="3" id="KW-0418">Kinase</keyword>
<keyword evidence="4" id="KW-0067">ATP-binding</keyword>
<keyword evidence="2" id="KW-0547">Nucleotide-binding</keyword>
<comment type="caution">
    <text evidence="7">The sequence shown here is derived from an EMBL/GenBank/DDBJ whole genome shotgun (WGS) entry which is preliminary data.</text>
</comment>
<accession>A0A150RVR3</accession>
<dbReference type="PANTHER" id="PTHR43289">
    <property type="entry name" value="MITOGEN-ACTIVATED PROTEIN KINASE KINASE KINASE 20-RELATED"/>
    <property type="match status" value="1"/>
</dbReference>
<proteinExistence type="predicted"/>
<organism evidence="7 8">
    <name type="scientific">Sorangium cellulosum</name>
    <name type="common">Polyangium cellulosum</name>
    <dbReference type="NCBI Taxonomy" id="56"/>
    <lineage>
        <taxon>Bacteria</taxon>
        <taxon>Pseudomonadati</taxon>
        <taxon>Myxococcota</taxon>
        <taxon>Polyangia</taxon>
        <taxon>Polyangiales</taxon>
        <taxon>Polyangiaceae</taxon>
        <taxon>Sorangium</taxon>
    </lineage>
</organism>
<dbReference type="InterPro" id="IPR000719">
    <property type="entry name" value="Prot_kinase_dom"/>
</dbReference>
<dbReference type="Pfam" id="PF00069">
    <property type="entry name" value="Pkinase"/>
    <property type="match status" value="1"/>
</dbReference>
<dbReference type="Proteomes" id="UP000075515">
    <property type="component" value="Unassembled WGS sequence"/>
</dbReference>
<feature type="region of interest" description="Disordered" evidence="5">
    <location>
        <begin position="156"/>
        <end position="180"/>
    </location>
</feature>
<name>A0A150RVR3_SORCE</name>
<evidence type="ECO:0000256" key="4">
    <source>
        <dbReference type="ARBA" id="ARBA00022840"/>
    </source>
</evidence>
<evidence type="ECO:0000256" key="3">
    <source>
        <dbReference type="ARBA" id="ARBA00022777"/>
    </source>
</evidence>
<dbReference type="PANTHER" id="PTHR43289:SF6">
    <property type="entry name" value="SERINE_THREONINE-PROTEIN KINASE NEKL-3"/>
    <property type="match status" value="1"/>
</dbReference>
<dbReference type="GO" id="GO:0005524">
    <property type="term" value="F:ATP binding"/>
    <property type="evidence" value="ECO:0007669"/>
    <property type="project" value="UniProtKB-KW"/>
</dbReference>
<keyword evidence="1" id="KW-0808">Transferase</keyword>
<dbReference type="Gene3D" id="1.10.510.10">
    <property type="entry name" value="Transferase(Phosphotransferase) domain 1"/>
    <property type="match status" value="1"/>
</dbReference>
<evidence type="ECO:0000313" key="8">
    <source>
        <dbReference type="Proteomes" id="UP000075515"/>
    </source>
</evidence>
<sequence length="180" mass="19168">MGMDWGLGRRLDAVEAEDLVGSELRIDAVSAQLTRHGDVLGTPAYMPPEQARGQRELHGLPSDVYALGAVLYHLLTGRAPYRGSSAIHVLQQVLKGSPVPIVEAAEGNPVPAEVAAICERAMAREIGARYPDAEALAGEYASKGSRHSLRELVRRGPGFAPARRMGASAPSRRRSAPGAR</sequence>
<protein>
    <recommendedName>
        <fullName evidence="6">Protein kinase domain-containing protein</fullName>
    </recommendedName>
</protein>
<feature type="compositionally biased region" description="Basic residues" evidence="5">
    <location>
        <begin position="171"/>
        <end position="180"/>
    </location>
</feature>
<dbReference type="PROSITE" id="PS50011">
    <property type="entry name" value="PROTEIN_KINASE_DOM"/>
    <property type="match status" value="1"/>
</dbReference>
<dbReference type="EMBL" id="JEMC01003057">
    <property type="protein sequence ID" value="KYF83868.1"/>
    <property type="molecule type" value="Genomic_DNA"/>
</dbReference>
<evidence type="ECO:0000259" key="6">
    <source>
        <dbReference type="PROSITE" id="PS50011"/>
    </source>
</evidence>
<dbReference type="AlphaFoldDB" id="A0A150RVR3"/>
<feature type="compositionally biased region" description="Low complexity" evidence="5">
    <location>
        <begin position="160"/>
        <end position="170"/>
    </location>
</feature>
<evidence type="ECO:0000256" key="1">
    <source>
        <dbReference type="ARBA" id="ARBA00022679"/>
    </source>
</evidence>
<evidence type="ECO:0000256" key="2">
    <source>
        <dbReference type="ARBA" id="ARBA00022741"/>
    </source>
</evidence>
<reference evidence="7 8" key="1">
    <citation type="submission" date="2014-02" db="EMBL/GenBank/DDBJ databases">
        <title>The small core and large imbalanced accessory genome model reveals a collaborative survival strategy of Sorangium cellulosum strains in nature.</title>
        <authorList>
            <person name="Han K."/>
            <person name="Peng R."/>
            <person name="Blom J."/>
            <person name="Li Y.-Z."/>
        </authorList>
    </citation>
    <scope>NUCLEOTIDE SEQUENCE [LARGE SCALE GENOMIC DNA]</scope>
    <source>
        <strain evidence="7 8">So0149</strain>
    </source>
</reference>
<evidence type="ECO:0000313" key="7">
    <source>
        <dbReference type="EMBL" id="KYF83868.1"/>
    </source>
</evidence>
<feature type="domain" description="Protein kinase" evidence="6">
    <location>
        <begin position="1"/>
        <end position="141"/>
    </location>
</feature>
<gene>
    <name evidence="7" type="ORF">BE18_35125</name>
</gene>
<dbReference type="SUPFAM" id="SSF56112">
    <property type="entry name" value="Protein kinase-like (PK-like)"/>
    <property type="match status" value="1"/>
</dbReference>
<evidence type="ECO:0000256" key="5">
    <source>
        <dbReference type="SAM" id="MobiDB-lite"/>
    </source>
</evidence>